<evidence type="ECO:0000313" key="2">
    <source>
        <dbReference type="EMBL" id="MFB2897391.1"/>
    </source>
</evidence>
<dbReference type="EMBL" id="JBHFNR010000251">
    <property type="protein sequence ID" value="MFB2897391.1"/>
    <property type="molecule type" value="Genomic_DNA"/>
</dbReference>
<protein>
    <recommendedName>
        <fullName evidence="1">DUF6888 domain-containing protein</fullName>
    </recommendedName>
</protein>
<evidence type="ECO:0000313" key="3">
    <source>
        <dbReference type="Proteomes" id="UP001576784"/>
    </source>
</evidence>
<dbReference type="Pfam" id="PF21828">
    <property type="entry name" value="DUF6888"/>
    <property type="match status" value="1"/>
</dbReference>
<dbReference type="Proteomes" id="UP001576784">
    <property type="component" value="Unassembled WGS sequence"/>
</dbReference>
<accession>A0ABV4Y0D7</accession>
<dbReference type="InterPro" id="IPR054181">
    <property type="entry name" value="DUF6888"/>
</dbReference>
<organism evidence="2 3">
    <name type="scientific">Floridaenema flaviceps BLCC-F50</name>
    <dbReference type="NCBI Taxonomy" id="3153642"/>
    <lineage>
        <taxon>Bacteria</taxon>
        <taxon>Bacillati</taxon>
        <taxon>Cyanobacteriota</taxon>
        <taxon>Cyanophyceae</taxon>
        <taxon>Oscillatoriophycideae</taxon>
        <taxon>Aerosakkonematales</taxon>
        <taxon>Aerosakkonemataceae</taxon>
        <taxon>Floridanema</taxon>
        <taxon>Floridanema flaviceps</taxon>
    </lineage>
</organism>
<proteinExistence type="predicted"/>
<reference evidence="2 3" key="1">
    <citation type="submission" date="2024-09" db="EMBL/GenBank/DDBJ databases">
        <title>Floridaenema gen nov. (Aerosakkonemataceae, Aerosakkonematales ord. nov., Cyanobacteria) from benthic tropical and subtropical fresh waters, with the description of four new species.</title>
        <authorList>
            <person name="Moretto J.A."/>
            <person name="Berthold D.E."/>
            <person name="Lefler F.W."/>
            <person name="Huang I.-S."/>
            <person name="Laughinghouse H. IV."/>
        </authorList>
    </citation>
    <scope>NUCLEOTIDE SEQUENCE [LARGE SCALE GENOMIC DNA]</scope>
    <source>
        <strain evidence="2 3">BLCC-F50</strain>
    </source>
</reference>
<feature type="domain" description="DUF6888" evidence="1">
    <location>
        <begin position="10"/>
        <end position="63"/>
    </location>
</feature>
<name>A0ABV4Y0D7_9CYAN</name>
<comment type="caution">
    <text evidence="2">The sequence shown here is derived from an EMBL/GenBank/DDBJ whole genome shotgun (WGS) entry which is preliminary data.</text>
</comment>
<evidence type="ECO:0000259" key="1">
    <source>
        <dbReference type="Pfam" id="PF21828"/>
    </source>
</evidence>
<keyword evidence="3" id="KW-1185">Reference proteome</keyword>
<gene>
    <name evidence="2" type="ORF">ACE1CI_31115</name>
</gene>
<sequence>MLKKGADILPTTEQGLTCIRLCQALTNFYRSIEILRLDERDGSIFIFAGEELQIQVYRDGTWEFLI</sequence>
<dbReference type="RefSeq" id="WP_413267042.1">
    <property type="nucleotide sequence ID" value="NZ_JBHFNR010000251.1"/>
</dbReference>